<proteinExistence type="predicted"/>
<dbReference type="WBParaSite" id="scf7180000424135.g12402">
    <property type="protein sequence ID" value="scf7180000424135.g12402"/>
    <property type="gene ID" value="scf7180000424135.g12402"/>
</dbReference>
<organism evidence="1 2">
    <name type="scientific">Meloidogyne floridensis</name>
    <dbReference type="NCBI Taxonomy" id="298350"/>
    <lineage>
        <taxon>Eukaryota</taxon>
        <taxon>Metazoa</taxon>
        <taxon>Ecdysozoa</taxon>
        <taxon>Nematoda</taxon>
        <taxon>Chromadorea</taxon>
        <taxon>Rhabditida</taxon>
        <taxon>Tylenchina</taxon>
        <taxon>Tylenchomorpha</taxon>
        <taxon>Tylenchoidea</taxon>
        <taxon>Meloidogynidae</taxon>
        <taxon>Meloidogyninae</taxon>
        <taxon>Meloidogyne</taxon>
    </lineage>
</organism>
<reference evidence="2" key="1">
    <citation type="submission" date="2022-11" db="UniProtKB">
        <authorList>
            <consortium name="WormBaseParasite"/>
        </authorList>
    </citation>
    <scope>IDENTIFICATION</scope>
</reference>
<protein>
    <submittedName>
        <fullName evidence="2">Uncharacterized protein</fullName>
    </submittedName>
</protein>
<evidence type="ECO:0000313" key="1">
    <source>
        <dbReference type="Proteomes" id="UP000887560"/>
    </source>
</evidence>
<accession>A0A915P6F9</accession>
<sequence length="90" mass="10509">MNNWKNDFEENNSINVTDPIGKQAVQEGNQNHIDFNQNIQQGYNPGLDAQRLCQQINQGYNNPGNNFMNTLRSNDLDRFLHIQKLLLEYK</sequence>
<keyword evidence="1" id="KW-1185">Reference proteome</keyword>
<evidence type="ECO:0000313" key="2">
    <source>
        <dbReference type="WBParaSite" id="scf7180000424135.g12402"/>
    </source>
</evidence>
<dbReference type="Proteomes" id="UP000887560">
    <property type="component" value="Unplaced"/>
</dbReference>
<dbReference type="AlphaFoldDB" id="A0A915P6F9"/>
<name>A0A915P6F9_9BILA</name>